<proteinExistence type="predicted"/>
<dbReference type="SUPFAM" id="SSF52200">
    <property type="entry name" value="Toll/Interleukin receptor TIR domain"/>
    <property type="match status" value="1"/>
</dbReference>
<name>A0ABT7SUD4_9ALTE</name>
<evidence type="ECO:0000313" key="1">
    <source>
        <dbReference type="EMBL" id="MDM7859809.1"/>
    </source>
</evidence>
<dbReference type="RefSeq" id="WP_289363942.1">
    <property type="nucleotide sequence ID" value="NZ_JAUCBP010000006.1"/>
</dbReference>
<sequence>MSQQQKKYHAFISYRHADNVDSGRQWATWLHQAIETYQVPEELVGQVNSRG</sequence>
<organism evidence="1 2">
    <name type="scientific">Alteromonas arenosi</name>
    <dbReference type="NCBI Taxonomy" id="3055817"/>
    <lineage>
        <taxon>Bacteria</taxon>
        <taxon>Pseudomonadati</taxon>
        <taxon>Pseudomonadota</taxon>
        <taxon>Gammaproteobacteria</taxon>
        <taxon>Alteromonadales</taxon>
        <taxon>Alteromonadaceae</taxon>
        <taxon>Alteromonas/Salinimonas group</taxon>
        <taxon>Alteromonas</taxon>
    </lineage>
</organism>
<accession>A0ABT7SUD4</accession>
<evidence type="ECO:0008006" key="3">
    <source>
        <dbReference type="Google" id="ProtNLM"/>
    </source>
</evidence>
<dbReference type="EMBL" id="JAUCBP010000006">
    <property type="protein sequence ID" value="MDM7859809.1"/>
    <property type="molecule type" value="Genomic_DNA"/>
</dbReference>
<dbReference type="InterPro" id="IPR035897">
    <property type="entry name" value="Toll_tir_struct_dom_sf"/>
</dbReference>
<keyword evidence="2" id="KW-1185">Reference proteome</keyword>
<protein>
    <recommendedName>
        <fullName evidence="3">TIR domain-containing protein</fullName>
    </recommendedName>
</protein>
<reference evidence="1 2" key="1">
    <citation type="submission" date="2023-06" db="EMBL/GenBank/DDBJ databases">
        <title>Alteromonas sp. ASW11-36 isolated from intertidal sand.</title>
        <authorList>
            <person name="Li Y."/>
        </authorList>
    </citation>
    <scope>NUCLEOTIDE SEQUENCE [LARGE SCALE GENOMIC DNA]</scope>
    <source>
        <strain evidence="1 2">ASW11-36</strain>
    </source>
</reference>
<dbReference type="Gene3D" id="3.40.50.10140">
    <property type="entry name" value="Toll/interleukin-1 receptor homology (TIR) domain"/>
    <property type="match status" value="1"/>
</dbReference>
<evidence type="ECO:0000313" key="2">
    <source>
        <dbReference type="Proteomes" id="UP001234343"/>
    </source>
</evidence>
<comment type="caution">
    <text evidence="1">The sequence shown here is derived from an EMBL/GenBank/DDBJ whole genome shotgun (WGS) entry which is preliminary data.</text>
</comment>
<gene>
    <name evidence="1" type="ORF">QTP81_04245</name>
</gene>
<dbReference type="Proteomes" id="UP001234343">
    <property type="component" value="Unassembled WGS sequence"/>
</dbReference>